<dbReference type="EMBL" id="LAZR01021377">
    <property type="protein sequence ID" value="KKL85538.1"/>
    <property type="molecule type" value="Genomic_DNA"/>
</dbReference>
<evidence type="ECO:0000256" key="1">
    <source>
        <dbReference type="SAM" id="Phobius"/>
    </source>
</evidence>
<gene>
    <name evidence="2" type="ORF">LCGC14_1953740</name>
</gene>
<organism evidence="2">
    <name type="scientific">marine sediment metagenome</name>
    <dbReference type="NCBI Taxonomy" id="412755"/>
    <lineage>
        <taxon>unclassified sequences</taxon>
        <taxon>metagenomes</taxon>
        <taxon>ecological metagenomes</taxon>
    </lineage>
</organism>
<protein>
    <submittedName>
        <fullName evidence="2">Uncharacterized protein</fullName>
    </submittedName>
</protein>
<comment type="caution">
    <text evidence="2">The sequence shown here is derived from an EMBL/GenBank/DDBJ whole genome shotgun (WGS) entry which is preliminary data.</text>
</comment>
<feature type="transmembrane region" description="Helical" evidence="1">
    <location>
        <begin position="27"/>
        <end position="50"/>
    </location>
</feature>
<feature type="transmembrane region" description="Helical" evidence="1">
    <location>
        <begin position="66"/>
        <end position="86"/>
    </location>
</feature>
<name>A0A0F9FGZ1_9ZZZZ</name>
<accession>A0A0F9FGZ1</accession>
<keyword evidence="1" id="KW-1133">Transmembrane helix</keyword>
<dbReference type="AlphaFoldDB" id="A0A0F9FGZ1"/>
<evidence type="ECO:0000313" key="2">
    <source>
        <dbReference type="EMBL" id="KKL85538.1"/>
    </source>
</evidence>
<reference evidence="2" key="1">
    <citation type="journal article" date="2015" name="Nature">
        <title>Complex archaea that bridge the gap between prokaryotes and eukaryotes.</title>
        <authorList>
            <person name="Spang A."/>
            <person name="Saw J.H."/>
            <person name="Jorgensen S.L."/>
            <person name="Zaremba-Niedzwiedzka K."/>
            <person name="Martijn J."/>
            <person name="Lind A.E."/>
            <person name="van Eijk R."/>
            <person name="Schleper C."/>
            <person name="Guy L."/>
            <person name="Ettema T.J."/>
        </authorList>
    </citation>
    <scope>NUCLEOTIDE SEQUENCE</scope>
</reference>
<keyword evidence="1" id="KW-0812">Transmembrane</keyword>
<sequence>MGFKCKNYDLWITHCITNFHFCSKRSFVLHFVGVLLPPFSFFINKFLLLLGRNSKVGFMIFLARKFYMGVVVSVGLQCGIVFHRLYDSYVFSGFQLSHDSQVIEVYQLKVARMFNKDFIFPMTRI</sequence>
<proteinExistence type="predicted"/>
<keyword evidence="1" id="KW-0472">Membrane</keyword>